<reference evidence="4 5" key="1">
    <citation type="submission" date="2024-06" db="EMBL/GenBank/DDBJ databases">
        <title>Complete genome of Phlyctema vagabunda strain 19-DSS-EL-015.</title>
        <authorList>
            <person name="Fiorenzani C."/>
        </authorList>
    </citation>
    <scope>NUCLEOTIDE SEQUENCE [LARGE SCALE GENOMIC DNA]</scope>
    <source>
        <strain evidence="4 5">19-DSS-EL-015</strain>
    </source>
</reference>
<dbReference type="Gene3D" id="1.20.1250.20">
    <property type="entry name" value="MFS general substrate transporter like domains"/>
    <property type="match status" value="1"/>
</dbReference>
<protein>
    <recommendedName>
        <fullName evidence="3">Major facilitator superfamily (MFS) profile domain-containing protein</fullName>
    </recommendedName>
</protein>
<dbReference type="PANTHER" id="PTHR23520">
    <property type="entry name" value="TRANSPORTER, PUTATIVE (AFU_ORTHOLOGUE AFUA_3G04000)-RELATED"/>
    <property type="match status" value="1"/>
</dbReference>
<proteinExistence type="predicted"/>
<keyword evidence="2" id="KW-0812">Transmembrane</keyword>
<evidence type="ECO:0000256" key="1">
    <source>
        <dbReference type="ARBA" id="ARBA00004141"/>
    </source>
</evidence>
<keyword evidence="2" id="KW-0472">Membrane</keyword>
<feature type="transmembrane region" description="Helical" evidence="2">
    <location>
        <begin position="100"/>
        <end position="120"/>
    </location>
</feature>
<feature type="transmembrane region" description="Helical" evidence="2">
    <location>
        <begin position="30"/>
        <end position="47"/>
    </location>
</feature>
<feature type="transmembrane region" description="Helical" evidence="2">
    <location>
        <begin position="190"/>
        <end position="209"/>
    </location>
</feature>
<comment type="subcellular location">
    <subcellularLocation>
        <location evidence="1">Membrane</location>
        <topology evidence="1">Multi-pass membrane protein</topology>
    </subcellularLocation>
</comment>
<feature type="transmembrane region" description="Helical" evidence="2">
    <location>
        <begin position="59"/>
        <end position="79"/>
    </location>
</feature>
<keyword evidence="2" id="KW-1133">Transmembrane helix</keyword>
<keyword evidence="5" id="KW-1185">Reference proteome</keyword>
<feature type="domain" description="Major facilitator superfamily (MFS) profile" evidence="3">
    <location>
        <begin position="1"/>
        <end position="437"/>
    </location>
</feature>
<evidence type="ECO:0000259" key="3">
    <source>
        <dbReference type="PROSITE" id="PS50850"/>
    </source>
</evidence>
<sequence length="464" mass="50595">MRMMALYETIGLRSLVRSSRDVKYLCLQRLVRHFAYGSSTLILVLYLRELAIPGKEVGFFMTLTLLGDVVISLLLTLVADRIGRRNILAGGSLLMTGSGIAFATCSNYWILLAASIFGVISPSGHEIGPFKAIEESTIAQLVPANQRSAVIAWYYLSGTFGAAAGTLTCGWTVEAILLRQHWNKIHAYRAIFCLYACMGLLKLALSLALSQHCEQVMPKAEEADERTALLTTRKNLLADSKRKTTCLPSFSHETRQILPIICGLLMLDNLGSSLASTAWVSYFFSQKFALPEKGLGTVFFATNLASSLLNLLSASIAQQIGLVKTIVFTKLPSNISAALIPLPSSAQGALAILIFRMSTFDLNVAPRQAFVSSAVLPSERTAVLGILNVSITLAQSTGPIIAGYLMETERFWIAFILNGSLKGCNDLLFGIIFWNWKGRDDKKILESEQESGNQSDSTSVETRG</sequence>
<dbReference type="InterPro" id="IPR020846">
    <property type="entry name" value="MFS_dom"/>
</dbReference>
<dbReference type="PROSITE" id="PS50850">
    <property type="entry name" value="MFS"/>
    <property type="match status" value="1"/>
</dbReference>
<gene>
    <name evidence="4" type="ORF">PVAG01_09405</name>
</gene>
<evidence type="ECO:0000256" key="2">
    <source>
        <dbReference type="SAM" id="Phobius"/>
    </source>
</evidence>
<accession>A0ABR4P7A9</accession>
<dbReference type="SUPFAM" id="SSF103473">
    <property type="entry name" value="MFS general substrate transporter"/>
    <property type="match status" value="1"/>
</dbReference>
<dbReference type="Pfam" id="PF07690">
    <property type="entry name" value="MFS_1"/>
    <property type="match status" value="2"/>
</dbReference>
<dbReference type="EMBL" id="JBFCZG010000008">
    <property type="protein sequence ID" value="KAL3419183.1"/>
    <property type="molecule type" value="Genomic_DNA"/>
</dbReference>
<organism evidence="4 5">
    <name type="scientific">Phlyctema vagabunda</name>
    <dbReference type="NCBI Taxonomy" id="108571"/>
    <lineage>
        <taxon>Eukaryota</taxon>
        <taxon>Fungi</taxon>
        <taxon>Dikarya</taxon>
        <taxon>Ascomycota</taxon>
        <taxon>Pezizomycotina</taxon>
        <taxon>Leotiomycetes</taxon>
        <taxon>Helotiales</taxon>
        <taxon>Dermateaceae</taxon>
        <taxon>Phlyctema</taxon>
    </lineage>
</organism>
<evidence type="ECO:0000313" key="4">
    <source>
        <dbReference type="EMBL" id="KAL3419183.1"/>
    </source>
</evidence>
<feature type="transmembrane region" description="Helical" evidence="2">
    <location>
        <begin position="152"/>
        <end position="178"/>
    </location>
</feature>
<name>A0ABR4P7A9_9HELO</name>
<dbReference type="PANTHER" id="PTHR23520:SF5">
    <property type="entry name" value="TRANSPORTER, PUTATIVE (AFU_ORTHOLOGUE AFUA_3G04000)-RELATED"/>
    <property type="match status" value="1"/>
</dbReference>
<comment type="caution">
    <text evidence="4">The sequence shown here is derived from an EMBL/GenBank/DDBJ whole genome shotgun (WGS) entry which is preliminary data.</text>
</comment>
<evidence type="ECO:0000313" key="5">
    <source>
        <dbReference type="Proteomes" id="UP001629113"/>
    </source>
</evidence>
<dbReference type="InterPro" id="IPR011701">
    <property type="entry name" value="MFS"/>
</dbReference>
<dbReference type="Proteomes" id="UP001629113">
    <property type="component" value="Unassembled WGS sequence"/>
</dbReference>
<dbReference type="InterPro" id="IPR036259">
    <property type="entry name" value="MFS_trans_sf"/>
</dbReference>